<feature type="compositionally biased region" description="Polar residues" evidence="1">
    <location>
        <begin position="9"/>
        <end position="25"/>
    </location>
</feature>
<accession>A0A9X0DGX9</accession>
<organism evidence="3 4">
    <name type="scientific">Sclerotinia nivalis</name>
    <dbReference type="NCBI Taxonomy" id="352851"/>
    <lineage>
        <taxon>Eukaryota</taxon>
        <taxon>Fungi</taxon>
        <taxon>Dikarya</taxon>
        <taxon>Ascomycota</taxon>
        <taxon>Pezizomycotina</taxon>
        <taxon>Leotiomycetes</taxon>
        <taxon>Helotiales</taxon>
        <taxon>Sclerotiniaceae</taxon>
        <taxon>Sclerotinia</taxon>
    </lineage>
</organism>
<evidence type="ECO:0000256" key="1">
    <source>
        <dbReference type="SAM" id="MobiDB-lite"/>
    </source>
</evidence>
<gene>
    <name evidence="3" type="ORF">OCU04_009024</name>
</gene>
<dbReference type="Proteomes" id="UP001152300">
    <property type="component" value="Unassembled WGS sequence"/>
</dbReference>
<sequence length="85" mass="9222">MSRRFNGSELLQQDSEGHSSLSTPSTCSARIVRQYFQTGALPEVGTICSVYERAFGLPGNECSSTMETGDGILLETLRAIASSMW</sequence>
<evidence type="ECO:0000313" key="3">
    <source>
        <dbReference type="EMBL" id="KAJ8062494.1"/>
    </source>
</evidence>
<comment type="caution">
    <text evidence="3">The sequence shown here is derived from an EMBL/GenBank/DDBJ whole genome shotgun (WGS) entry which is preliminary data.</text>
</comment>
<feature type="region of interest" description="Disordered" evidence="1">
    <location>
        <begin position="1"/>
        <end position="25"/>
    </location>
</feature>
<protein>
    <recommendedName>
        <fullName evidence="2">Peptidase S33 tripeptidyl aminopeptidase-like C-terminal domain-containing protein</fullName>
    </recommendedName>
</protein>
<evidence type="ECO:0000313" key="4">
    <source>
        <dbReference type="Proteomes" id="UP001152300"/>
    </source>
</evidence>
<dbReference type="AlphaFoldDB" id="A0A9X0DGX9"/>
<keyword evidence="4" id="KW-1185">Reference proteome</keyword>
<dbReference type="OrthoDB" id="425534at2759"/>
<evidence type="ECO:0000259" key="2">
    <source>
        <dbReference type="Pfam" id="PF08386"/>
    </source>
</evidence>
<reference evidence="3" key="1">
    <citation type="submission" date="2022-11" db="EMBL/GenBank/DDBJ databases">
        <title>Genome Resource of Sclerotinia nivalis Strain SnTB1, a Plant Pathogen Isolated from American Ginseng.</title>
        <authorList>
            <person name="Fan S."/>
        </authorList>
    </citation>
    <scope>NUCLEOTIDE SEQUENCE</scope>
    <source>
        <strain evidence="3">SnTB1</strain>
    </source>
</reference>
<feature type="domain" description="Peptidase S33 tripeptidyl aminopeptidase-like C-terminal" evidence="2">
    <location>
        <begin position="1"/>
        <end position="48"/>
    </location>
</feature>
<dbReference type="InterPro" id="IPR013595">
    <property type="entry name" value="Pept_S33_TAP-like_C"/>
</dbReference>
<dbReference type="EMBL" id="JAPEIS010000010">
    <property type="protein sequence ID" value="KAJ8062494.1"/>
    <property type="molecule type" value="Genomic_DNA"/>
</dbReference>
<name>A0A9X0DGX9_9HELO</name>
<dbReference type="Pfam" id="PF08386">
    <property type="entry name" value="Abhydrolase_4"/>
    <property type="match status" value="1"/>
</dbReference>
<proteinExistence type="predicted"/>